<dbReference type="GO" id="GO:0003677">
    <property type="term" value="F:DNA binding"/>
    <property type="evidence" value="ECO:0007669"/>
    <property type="project" value="UniProtKB-KW"/>
</dbReference>
<dbReference type="SMART" id="SM00066">
    <property type="entry name" value="GAL4"/>
    <property type="match status" value="1"/>
</dbReference>
<dbReference type="InterPro" id="IPR001138">
    <property type="entry name" value="Zn2Cys6_DnaBD"/>
</dbReference>
<evidence type="ECO:0000256" key="5">
    <source>
        <dbReference type="SAM" id="MobiDB-lite"/>
    </source>
</evidence>
<evidence type="ECO:0000256" key="2">
    <source>
        <dbReference type="ARBA" id="ARBA00023125"/>
    </source>
</evidence>
<dbReference type="EMBL" id="LYCR01000005">
    <property type="protein sequence ID" value="OGM50127.1"/>
    <property type="molecule type" value="Genomic_DNA"/>
</dbReference>
<evidence type="ECO:0000313" key="7">
    <source>
        <dbReference type="EMBL" id="OGM50127.1"/>
    </source>
</evidence>
<gene>
    <name evidence="7" type="ORF">ABOM_001274</name>
</gene>
<reference evidence="7 8" key="1">
    <citation type="journal article" date="2016" name="Genome Biol. Evol.">
        <title>Draft genome sequence of an aflatoxigenic Aspergillus species, A. bombycis.</title>
        <authorList>
            <person name="Moore G.G."/>
            <person name="Mack B.M."/>
            <person name="Beltz S.B."/>
            <person name="Gilbert M.K."/>
        </authorList>
    </citation>
    <scope>NUCLEOTIDE SEQUENCE [LARGE SCALE GENOMIC DNA]</scope>
    <source>
        <strain evidence="8">NRRL 26010</strain>
    </source>
</reference>
<feature type="region of interest" description="Disordered" evidence="5">
    <location>
        <begin position="43"/>
        <end position="69"/>
    </location>
</feature>
<evidence type="ECO:0000256" key="4">
    <source>
        <dbReference type="ARBA" id="ARBA00023242"/>
    </source>
</evidence>
<sequence>MYEPPSRQACDRCHDLKLRCHRNDAGKCSRCLRAGASCVFSPSNRGRRPNHQFRRSDSQTSKWMSDGQSNVKLAPQIAQRLRPHLANLDAQNQLSTPDPSGICGLESANHSYRGRLGREYPEDDCQEQPLTINAANTPVASAHPAGPSLPDLCIGVDPSVTIPEGFPRSLSLSEGPLEADVFARFTRPSEATLTPITDTHLSFLEPFSGLGVPETVPPENGPGPTQPLDLSQAADGGRKVGPQTRFLQQFMEDLLELDIDLIRHTLEDPVVFDSTSMSTNPGGNGNHTPPCDCAIDTTFVLTQRFINLLRRGGNWTTQTSAAQSSQWKSPLVSSSSFSSRFQQLITKATPQSTPGFSEIDSQQPETALDQASLLHALSTYLRLIETYHITFSQTADKFGTALAEGSAIPLPSLQIGAFAMDDPAGHIVLVIQSALQLLDRLGDLVNRLTAPFLAEEMGEIDVSRPPSPPSGHNAVKMIMVAVRERESQFMQVAARLQSCCREVQRSRG</sequence>
<dbReference type="PROSITE" id="PS00463">
    <property type="entry name" value="ZN2_CY6_FUNGAL_1"/>
    <property type="match status" value="1"/>
</dbReference>
<proteinExistence type="predicted"/>
<evidence type="ECO:0000256" key="1">
    <source>
        <dbReference type="ARBA" id="ARBA00023015"/>
    </source>
</evidence>
<dbReference type="STRING" id="109264.A0A1F8AEN8"/>
<dbReference type="InterPro" id="IPR036864">
    <property type="entry name" value="Zn2-C6_fun-type_DNA-bd_sf"/>
</dbReference>
<dbReference type="SUPFAM" id="SSF57701">
    <property type="entry name" value="Zn2/Cys6 DNA-binding domain"/>
    <property type="match status" value="1"/>
</dbReference>
<dbReference type="AlphaFoldDB" id="A0A1F8AEN8"/>
<protein>
    <recommendedName>
        <fullName evidence="6">Zn(2)-C6 fungal-type domain-containing protein</fullName>
    </recommendedName>
</protein>
<keyword evidence="8" id="KW-1185">Reference proteome</keyword>
<dbReference type="GeneID" id="34444664"/>
<keyword evidence="4" id="KW-0539">Nucleus</keyword>
<accession>A0A1F8AEN8</accession>
<dbReference type="Pfam" id="PF00172">
    <property type="entry name" value="Zn_clus"/>
    <property type="match status" value="1"/>
</dbReference>
<dbReference type="PROSITE" id="PS50048">
    <property type="entry name" value="ZN2_CY6_FUNGAL_2"/>
    <property type="match status" value="1"/>
</dbReference>
<feature type="compositionally biased region" description="Polar residues" evidence="5">
    <location>
        <begin position="58"/>
        <end position="69"/>
    </location>
</feature>
<dbReference type="RefSeq" id="XP_022393844.1">
    <property type="nucleotide sequence ID" value="XM_022528404.1"/>
</dbReference>
<evidence type="ECO:0000256" key="3">
    <source>
        <dbReference type="ARBA" id="ARBA00023163"/>
    </source>
</evidence>
<evidence type="ECO:0000259" key="6">
    <source>
        <dbReference type="PROSITE" id="PS50048"/>
    </source>
</evidence>
<dbReference type="Proteomes" id="UP000179179">
    <property type="component" value="Unassembled WGS sequence"/>
</dbReference>
<organism evidence="7 8">
    <name type="scientific">Aspergillus bombycis</name>
    <dbReference type="NCBI Taxonomy" id="109264"/>
    <lineage>
        <taxon>Eukaryota</taxon>
        <taxon>Fungi</taxon>
        <taxon>Dikarya</taxon>
        <taxon>Ascomycota</taxon>
        <taxon>Pezizomycotina</taxon>
        <taxon>Eurotiomycetes</taxon>
        <taxon>Eurotiomycetidae</taxon>
        <taxon>Eurotiales</taxon>
        <taxon>Aspergillaceae</taxon>
        <taxon>Aspergillus</taxon>
    </lineage>
</organism>
<dbReference type="Gene3D" id="4.10.240.10">
    <property type="entry name" value="Zn(2)-C6 fungal-type DNA-binding domain"/>
    <property type="match status" value="1"/>
</dbReference>
<keyword evidence="1" id="KW-0805">Transcription regulation</keyword>
<evidence type="ECO:0000313" key="8">
    <source>
        <dbReference type="Proteomes" id="UP000179179"/>
    </source>
</evidence>
<name>A0A1F8AEN8_9EURO</name>
<keyword evidence="3" id="KW-0804">Transcription</keyword>
<dbReference type="CDD" id="cd00067">
    <property type="entry name" value="GAL4"/>
    <property type="match status" value="1"/>
</dbReference>
<dbReference type="GO" id="GO:0008270">
    <property type="term" value="F:zinc ion binding"/>
    <property type="evidence" value="ECO:0007669"/>
    <property type="project" value="InterPro"/>
</dbReference>
<dbReference type="GO" id="GO:0000981">
    <property type="term" value="F:DNA-binding transcription factor activity, RNA polymerase II-specific"/>
    <property type="evidence" value="ECO:0007669"/>
    <property type="project" value="InterPro"/>
</dbReference>
<comment type="caution">
    <text evidence="7">The sequence shown here is derived from an EMBL/GenBank/DDBJ whole genome shotgun (WGS) entry which is preliminary data.</text>
</comment>
<feature type="domain" description="Zn(2)-C6 fungal-type" evidence="6">
    <location>
        <begin position="9"/>
        <end position="40"/>
    </location>
</feature>
<keyword evidence="2" id="KW-0238">DNA-binding</keyword>
<dbReference type="OrthoDB" id="4330117at2759"/>